<feature type="transmembrane region" description="Helical" evidence="1">
    <location>
        <begin position="12"/>
        <end position="30"/>
    </location>
</feature>
<name>A0A375IJJ4_9BURK</name>
<dbReference type="AlphaFoldDB" id="A0A375IJJ4"/>
<dbReference type="Proteomes" id="UP000255505">
    <property type="component" value="Chromosome I"/>
</dbReference>
<keyword evidence="1" id="KW-0812">Transmembrane</keyword>
<feature type="transmembrane region" description="Helical" evidence="1">
    <location>
        <begin position="36"/>
        <end position="56"/>
    </location>
</feature>
<keyword evidence="1" id="KW-1133">Transmembrane helix</keyword>
<evidence type="ECO:0000256" key="1">
    <source>
        <dbReference type="SAM" id="Phobius"/>
    </source>
</evidence>
<evidence type="ECO:0000313" key="3">
    <source>
        <dbReference type="Proteomes" id="UP000255505"/>
    </source>
</evidence>
<keyword evidence="1" id="KW-0472">Membrane</keyword>
<sequence>MEDTKSILASKTFWGAAIVLLSTGLQVAGITDASGYANDAASILGAVLSIFGRVSASKIIGTPKS</sequence>
<dbReference type="EMBL" id="LT991976">
    <property type="protein sequence ID" value="SPK73729.1"/>
    <property type="molecule type" value="Genomic_DNA"/>
</dbReference>
<protein>
    <recommendedName>
        <fullName evidence="4">Holin</fullName>
    </recommendedName>
</protein>
<gene>
    <name evidence="2" type="ORF">CT19425_110266</name>
</gene>
<evidence type="ECO:0008006" key="4">
    <source>
        <dbReference type="Google" id="ProtNLM"/>
    </source>
</evidence>
<dbReference type="RefSeq" id="WP_115663205.1">
    <property type="nucleotide sequence ID" value="NZ_LT991976.1"/>
</dbReference>
<organism evidence="2 3">
    <name type="scientific">Cupriavidus taiwanensis</name>
    <dbReference type="NCBI Taxonomy" id="164546"/>
    <lineage>
        <taxon>Bacteria</taxon>
        <taxon>Pseudomonadati</taxon>
        <taxon>Pseudomonadota</taxon>
        <taxon>Betaproteobacteria</taxon>
        <taxon>Burkholderiales</taxon>
        <taxon>Burkholderiaceae</taxon>
        <taxon>Cupriavidus</taxon>
    </lineage>
</organism>
<proteinExistence type="predicted"/>
<accession>A0A375IJJ4</accession>
<evidence type="ECO:0000313" key="2">
    <source>
        <dbReference type="EMBL" id="SPK73729.1"/>
    </source>
</evidence>
<reference evidence="2 3" key="1">
    <citation type="submission" date="2018-01" db="EMBL/GenBank/DDBJ databases">
        <authorList>
            <person name="Gaut B.S."/>
            <person name="Morton B.R."/>
            <person name="Clegg M.T."/>
            <person name="Duvall M.R."/>
        </authorList>
    </citation>
    <scope>NUCLEOTIDE SEQUENCE [LARGE SCALE GENOMIC DNA]</scope>
    <source>
        <strain evidence="2">Cupriavidus taiwanensis LMG 19425</strain>
    </source>
</reference>